<protein>
    <submittedName>
        <fullName evidence="1">Uncharacterized protein</fullName>
    </submittedName>
</protein>
<dbReference type="EMBL" id="CM055736">
    <property type="protein sequence ID" value="KAJ8007023.1"/>
    <property type="molecule type" value="Genomic_DNA"/>
</dbReference>
<gene>
    <name evidence="1" type="ORF">DPEC_G00113270</name>
</gene>
<sequence length="1184" mass="133532">MTDQVLLKEICDRQGALDYADLTDIGCAAELICALDNGLNDLFYLAVCRGKKRVIAKTAVRRCKKTQCHGCDDLHLCKFYLLGECKNSRGRRRCPFGHDLHSEHNSRVLSENSLERLNRHELRQLLLQNDNSLIPPVCYSYNKGTGPYGNCPDQEECRRVHVCDRYIRGTCQSGADCYRCHDFFEPHPFKILQQRGVPNTLMSAMLSTYQNILAMKGEGASGHATISQAKGGPQRTGNTDICLFFVKGDCNQGEKCWRVHSKLPYKWEIKAGPTWLPLADNEAIEKDFCDPSKTLSEGSRSVCFDSMNCGSMEVRRLSTISSVLQPKYILTTNWAWFWKDEYNQWIKYASIKEMHRLSSITSDDLEAKYQEDPNAVVKFSADKQFYELSFKEMTQTNELYDTVRLVRRRPAFVSAAEAQTITRWKNGPRNNTQNVKAVPGFWDMSAIPDIGYKPVSLGGSDRDYQKVQGLFKKTMAGFHIIGIDRVQNRDLWEDFQRKRDRMKKNNGGKISKELTLFHGTDPKHIEDICRDNFDWRLCGTNGTVYGQGSYFARDAKYSHSYTGDSGVRSMFSCRVLVGNYTQGNSKLRRPPSKGEGNPSLYDSCVDNVRDPSIYVVFERHQVYPEFLIKYDDGATSFTPLLNLAQSVAATTRPKTVSIQSLTLTSSAALNPVVAPAPLSQMFSPYKTAATMTFYQTPSHPTSSSANQILPSAISHPSLTPMKPAPRSKLASTASNTVVLAGQCSRVTDMDSLALLYKVLSGHNGSFELGELRANMGIVEDDLESVLRNPEMFTSAVYKGKRMIVAKTKMRVCRAKGCNDCSNLHMCKFFLYGTCPSNDRHGCFLSHDLSSEHNSRALREHHLEGLDRRELCTLLLQNDNSLLPPVCVTYNKGGGRHGYCSDKDSCRRLHICQRYISGTCAAEGHCGRSHDFYEPQPLKTLQNSGVPNQLVATMLPTYSNIQAISDTNHMSDSAYGISKTPSVGRLPQSKALPGYWDKSSVPETGFKRVALQSSSDEYKKILDLFHLTMTGFSMKSIERVQNRILWDVFQWKGNAMRETGTENERHLFYGTDCKHVDAICLQNIDWRTEGIHGMPYGKGSYFSRDANYSHSYTSQSEFKSMFFCRVLVGNYTQGHPSYVRPSVSYDSYVDDVSNPAVFVVVEKHQVYPEYLIRHKPPLACPTIYS</sequence>
<evidence type="ECO:0000313" key="1">
    <source>
        <dbReference type="EMBL" id="KAJ8007023.1"/>
    </source>
</evidence>
<evidence type="ECO:0000313" key="2">
    <source>
        <dbReference type="Proteomes" id="UP001157502"/>
    </source>
</evidence>
<reference evidence="1" key="1">
    <citation type="submission" date="2021-05" db="EMBL/GenBank/DDBJ databases">
        <authorList>
            <person name="Pan Q."/>
            <person name="Jouanno E."/>
            <person name="Zahm M."/>
            <person name="Klopp C."/>
            <person name="Cabau C."/>
            <person name="Louis A."/>
            <person name="Berthelot C."/>
            <person name="Parey E."/>
            <person name="Roest Crollius H."/>
            <person name="Montfort J."/>
            <person name="Robinson-Rechavi M."/>
            <person name="Bouchez O."/>
            <person name="Lampietro C."/>
            <person name="Lopez Roques C."/>
            <person name="Donnadieu C."/>
            <person name="Postlethwait J."/>
            <person name="Bobe J."/>
            <person name="Dillon D."/>
            <person name="Chandos A."/>
            <person name="von Hippel F."/>
            <person name="Guiguen Y."/>
        </authorList>
    </citation>
    <scope>NUCLEOTIDE SEQUENCE</scope>
    <source>
        <strain evidence="1">YG-Jan2019</strain>
    </source>
</reference>
<proteinExistence type="predicted"/>
<comment type="caution">
    <text evidence="1">The sequence shown here is derived from an EMBL/GenBank/DDBJ whole genome shotgun (WGS) entry which is preliminary data.</text>
</comment>
<accession>A0ACC2GTT5</accession>
<dbReference type="Proteomes" id="UP001157502">
    <property type="component" value="Chromosome 9"/>
</dbReference>
<keyword evidence="2" id="KW-1185">Reference proteome</keyword>
<name>A0ACC2GTT5_DALPE</name>
<organism evidence="1 2">
    <name type="scientific">Dallia pectoralis</name>
    <name type="common">Alaska blackfish</name>
    <dbReference type="NCBI Taxonomy" id="75939"/>
    <lineage>
        <taxon>Eukaryota</taxon>
        <taxon>Metazoa</taxon>
        <taxon>Chordata</taxon>
        <taxon>Craniata</taxon>
        <taxon>Vertebrata</taxon>
        <taxon>Euteleostomi</taxon>
        <taxon>Actinopterygii</taxon>
        <taxon>Neopterygii</taxon>
        <taxon>Teleostei</taxon>
        <taxon>Protacanthopterygii</taxon>
        <taxon>Esociformes</taxon>
        <taxon>Umbridae</taxon>
        <taxon>Dallia</taxon>
    </lineage>
</organism>